<dbReference type="InterPro" id="IPR035969">
    <property type="entry name" value="Rab-GAP_TBC_sf"/>
</dbReference>
<dbReference type="InterPro" id="IPR050302">
    <property type="entry name" value="Rab_GAP_TBC_domain"/>
</dbReference>
<feature type="compositionally biased region" description="Pro residues" evidence="1">
    <location>
        <begin position="41"/>
        <end position="56"/>
    </location>
</feature>
<sequence length="811" mass="90641">MALQRSNSILFRAKQAPVLSPFRDDTELIGLRYEQTKQAEPPIPVPAKSPCLPPPPKDPRRSFRPASITSSDGSSVPLTPQSRASPHDLHPLFRRHLRRISSADGWSRVSGAPTASSTTLMDDEEDSAYQKSVEKCIALSVLSGDREAINVAPIRIRPPAMDQLCFGTQQVLSTVAPYPLTTCSDSIDHPSVICPSQAEEEPVMCRRGSKGRSSAPTRRLQKRTYSDAQLISPASPVKPSRWGSLKAAKSPKFRAAPLITGAKEPPPHAPKKLSVFSTRGSITSSIQSDAVFMPITTDIPTDSLLADEDLFEQLEFSNRGSIMFGAKRFLPGSSSQSTSSKPSGDTSHPSTDRDSHGATSTESRAVTENSSAAPTTLPSIRVLSAEVERESQKVPQALQPPFSFRKGASFVLTNFRYATFGQDTIIRRPSFVAKQEAKFVWQTAYFVIHVASEPNRRWVDEAENMLDLAPGQPDIQEDTLSDKILAARRRKEVERTEKWRKMAKVVRKGKEGEGMQFEFDVRNQKLIDRTWKGIPDSWRASAWSSFLANSARSLSSEETEEQLFADYHHLQDVSSPDDGQINLDVPRTVNSHIMFRTKYRGGQRLLFRVLHAMSLYFPDIGYVQGMGSLAATLLVYYDEEMCFVMMVRMWRYRGLERLYRPGFAGLFAALDEFKNNWLGRKEVGKKLASFDIEPTAYGTRWYLTLFNLSIPFSAQLRVWDVFMLLGECIPEQTTPGSADSSRSKAGPVRGLDILHATSAALIDAWTEVLLDSDFENAMKTLTSWIPVKDEDMLMKVTRAEWKSHQGSRWSR</sequence>
<proteinExistence type="predicted"/>
<name>A0A420YHQ6_9PEZI</name>
<feature type="region of interest" description="Disordered" evidence="1">
    <location>
        <begin position="30"/>
        <end position="91"/>
    </location>
</feature>
<dbReference type="AlphaFoldDB" id="A0A420YHQ6"/>
<evidence type="ECO:0000313" key="3">
    <source>
        <dbReference type="EMBL" id="RKU47414.1"/>
    </source>
</evidence>
<feature type="compositionally biased region" description="Low complexity" evidence="1">
    <location>
        <begin position="331"/>
        <end position="347"/>
    </location>
</feature>
<dbReference type="Proteomes" id="UP000275385">
    <property type="component" value="Unassembled WGS sequence"/>
</dbReference>
<dbReference type="GO" id="GO:0031267">
    <property type="term" value="F:small GTPase binding"/>
    <property type="evidence" value="ECO:0007669"/>
    <property type="project" value="TreeGrafter"/>
</dbReference>
<evidence type="ECO:0000313" key="4">
    <source>
        <dbReference type="Proteomes" id="UP000275385"/>
    </source>
</evidence>
<dbReference type="STRING" id="177199.A0A420YHQ6"/>
<dbReference type="InterPro" id="IPR000195">
    <property type="entry name" value="Rab-GAP-TBC_dom"/>
</dbReference>
<evidence type="ECO:0000256" key="1">
    <source>
        <dbReference type="SAM" id="MobiDB-lite"/>
    </source>
</evidence>
<reference evidence="3 4" key="1">
    <citation type="submission" date="2018-08" db="EMBL/GenBank/DDBJ databases">
        <title>Draft genome of the lignicolous fungus Coniochaeta pulveracea.</title>
        <authorList>
            <person name="Borstlap C.J."/>
            <person name="De Witt R.N."/>
            <person name="Botha A."/>
            <person name="Volschenk H."/>
        </authorList>
    </citation>
    <scope>NUCLEOTIDE SEQUENCE [LARGE SCALE GENOMIC DNA]</scope>
    <source>
        <strain evidence="3 4">CAB683</strain>
    </source>
</reference>
<gene>
    <name evidence="3" type="ORF">DL546_008019</name>
</gene>
<feature type="region of interest" description="Disordered" evidence="1">
    <location>
        <begin position="104"/>
        <end position="123"/>
    </location>
</feature>
<dbReference type="FunFam" id="1.10.8.270:FF:000023">
    <property type="entry name" value="TBC domain-containing protein C1778.09"/>
    <property type="match status" value="1"/>
</dbReference>
<dbReference type="Gene3D" id="1.10.472.80">
    <property type="entry name" value="Ypt/Rab-GAP domain of gyp1p, domain 3"/>
    <property type="match status" value="1"/>
</dbReference>
<dbReference type="EMBL" id="QVQW01000009">
    <property type="protein sequence ID" value="RKU47414.1"/>
    <property type="molecule type" value="Genomic_DNA"/>
</dbReference>
<protein>
    <recommendedName>
        <fullName evidence="2">Rab-GAP TBC domain-containing protein</fullName>
    </recommendedName>
</protein>
<feature type="compositionally biased region" description="Polar residues" evidence="1">
    <location>
        <begin position="67"/>
        <end position="84"/>
    </location>
</feature>
<dbReference type="PROSITE" id="PS50086">
    <property type="entry name" value="TBC_RABGAP"/>
    <property type="match status" value="1"/>
</dbReference>
<organism evidence="3 4">
    <name type="scientific">Coniochaeta pulveracea</name>
    <dbReference type="NCBI Taxonomy" id="177199"/>
    <lineage>
        <taxon>Eukaryota</taxon>
        <taxon>Fungi</taxon>
        <taxon>Dikarya</taxon>
        <taxon>Ascomycota</taxon>
        <taxon>Pezizomycotina</taxon>
        <taxon>Sordariomycetes</taxon>
        <taxon>Sordariomycetidae</taxon>
        <taxon>Coniochaetales</taxon>
        <taxon>Coniochaetaceae</taxon>
        <taxon>Coniochaeta</taxon>
    </lineage>
</organism>
<dbReference type="Pfam" id="PF00566">
    <property type="entry name" value="RabGAP-TBC"/>
    <property type="match status" value="1"/>
</dbReference>
<accession>A0A420YHQ6</accession>
<keyword evidence="4" id="KW-1185">Reference proteome</keyword>
<comment type="caution">
    <text evidence="3">The sequence shown here is derived from an EMBL/GenBank/DDBJ whole genome shotgun (WGS) entry which is preliminary data.</text>
</comment>
<dbReference type="OrthoDB" id="294251at2759"/>
<feature type="compositionally biased region" description="Polar residues" evidence="1">
    <location>
        <begin position="357"/>
        <end position="374"/>
    </location>
</feature>
<dbReference type="GO" id="GO:0005096">
    <property type="term" value="F:GTPase activator activity"/>
    <property type="evidence" value="ECO:0007669"/>
    <property type="project" value="TreeGrafter"/>
</dbReference>
<evidence type="ECO:0000259" key="2">
    <source>
        <dbReference type="PROSITE" id="PS50086"/>
    </source>
</evidence>
<dbReference type="FunFam" id="1.10.472.80:FF:000055">
    <property type="entry name" value="TBC domain-containing protein C1778.09"/>
    <property type="match status" value="1"/>
</dbReference>
<dbReference type="PANTHER" id="PTHR47219">
    <property type="entry name" value="RAB GTPASE-ACTIVATING PROTEIN 1-LIKE"/>
    <property type="match status" value="1"/>
</dbReference>
<dbReference type="PANTHER" id="PTHR47219:SF9">
    <property type="entry name" value="GTPASE ACTIVATING PROTEIN AND CENTROSOME-ASSOCIATED, ISOFORM B"/>
    <property type="match status" value="1"/>
</dbReference>
<feature type="region of interest" description="Disordered" evidence="1">
    <location>
        <begin position="331"/>
        <end position="374"/>
    </location>
</feature>
<dbReference type="SUPFAM" id="SSF47923">
    <property type="entry name" value="Ypt/Rab-GAP domain of gyp1p"/>
    <property type="match status" value="2"/>
</dbReference>
<feature type="domain" description="Rab-GAP TBC" evidence="2">
    <location>
        <begin position="533"/>
        <end position="726"/>
    </location>
</feature>
<dbReference type="Gene3D" id="1.10.8.270">
    <property type="entry name" value="putative rabgap domain of human tbc1 domain family member 14 like domains"/>
    <property type="match status" value="1"/>
</dbReference>
<dbReference type="SMART" id="SM00164">
    <property type="entry name" value="TBC"/>
    <property type="match status" value="1"/>
</dbReference>